<keyword evidence="3" id="KW-1185">Reference proteome</keyword>
<keyword evidence="1" id="KW-1133">Transmembrane helix</keyword>
<dbReference type="Proteomes" id="UP000070620">
    <property type="component" value="Unassembled WGS sequence"/>
</dbReference>
<dbReference type="AlphaFoldDB" id="A0A136PY47"/>
<comment type="caution">
    <text evidence="2">The sequence shown here is derived from an EMBL/GenBank/DDBJ whole genome shotgun (WGS) entry which is preliminary data.</text>
</comment>
<gene>
    <name evidence="2" type="ORF">AWW66_03310</name>
</gene>
<keyword evidence="1" id="KW-0812">Transmembrane</keyword>
<evidence type="ECO:0000256" key="1">
    <source>
        <dbReference type="SAM" id="Phobius"/>
    </source>
</evidence>
<evidence type="ECO:0000313" key="2">
    <source>
        <dbReference type="EMBL" id="KXK63355.1"/>
    </source>
</evidence>
<reference evidence="2 3" key="1">
    <citation type="submission" date="2016-01" db="EMBL/GenBank/DDBJ databases">
        <title>Whole genome sequence and analysis of Micromonospora rosaria DSM 803, which can produce antibacterial substance rosamicin.</title>
        <authorList>
            <person name="Yang H."/>
            <person name="He X."/>
            <person name="Zhu D."/>
        </authorList>
    </citation>
    <scope>NUCLEOTIDE SEQUENCE [LARGE SCALE GENOMIC DNA]</scope>
    <source>
        <strain evidence="2 3">DSM 803</strain>
    </source>
</reference>
<protein>
    <submittedName>
        <fullName evidence="2">Uncharacterized protein</fullName>
    </submittedName>
</protein>
<proteinExistence type="predicted"/>
<keyword evidence="1" id="KW-0472">Membrane</keyword>
<evidence type="ECO:0000313" key="3">
    <source>
        <dbReference type="Proteomes" id="UP000070620"/>
    </source>
</evidence>
<sequence>MPTTATTDHLLYGLLLRSAGMAGIPTGVWTHPTGPRFEVTQQPDGWHIAVYPRRGARQPGATFVFDTDDQAAEKVGGLEAQGYVHQPDQTTTPADSGVDSQWTPGNMVGAVLLFLAILGLGMWILGD</sequence>
<dbReference type="EMBL" id="LRQV01000006">
    <property type="protein sequence ID" value="KXK63355.1"/>
    <property type="molecule type" value="Genomic_DNA"/>
</dbReference>
<name>A0A136PY47_9ACTN</name>
<feature type="transmembrane region" description="Helical" evidence="1">
    <location>
        <begin position="107"/>
        <end position="126"/>
    </location>
</feature>
<organism evidence="2 3">
    <name type="scientific">Micromonospora rosaria</name>
    <dbReference type="NCBI Taxonomy" id="47874"/>
    <lineage>
        <taxon>Bacteria</taxon>
        <taxon>Bacillati</taxon>
        <taxon>Actinomycetota</taxon>
        <taxon>Actinomycetes</taxon>
        <taxon>Micromonosporales</taxon>
        <taxon>Micromonosporaceae</taxon>
        <taxon>Micromonospora</taxon>
    </lineage>
</organism>
<accession>A0A136PY47</accession>